<comment type="caution">
    <text evidence="4">The sequence shown here is derived from an EMBL/GenBank/DDBJ whole genome shotgun (WGS) entry which is preliminary data.</text>
</comment>
<dbReference type="AlphaFoldDB" id="A0A1Y1WFW8"/>
<dbReference type="PANTHER" id="PTHR22812">
    <property type="entry name" value="CHROMOBOX PROTEIN"/>
    <property type="match status" value="1"/>
</dbReference>
<feature type="domain" description="Chromo" evidence="3">
    <location>
        <begin position="168"/>
        <end position="226"/>
    </location>
</feature>
<dbReference type="SUPFAM" id="SSF54160">
    <property type="entry name" value="Chromo domain-like"/>
    <property type="match status" value="1"/>
</dbReference>
<dbReference type="Proteomes" id="UP000193922">
    <property type="component" value="Unassembled WGS sequence"/>
</dbReference>
<accession>A0A1Y1WFW8</accession>
<reference evidence="4 5" key="1">
    <citation type="submission" date="2016-07" db="EMBL/GenBank/DDBJ databases">
        <title>Pervasive Adenine N6-methylation of Active Genes in Fungi.</title>
        <authorList>
            <consortium name="DOE Joint Genome Institute"/>
            <person name="Mondo S.J."/>
            <person name="Dannebaum R.O."/>
            <person name="Kuo R.C."/>
            <person name="Labutti K."/>
            <person name="Haridas S."/>
            <person name="Kuo A."/>
            <person name="Salamov A."/>
            <person name="Ahrendt S.R."/>
            <person name="Lipzen A."/>
            <person name="Sullivan W."/>
            <person name="Andreopoulos W.B."/>
            <person name="Clum A."/>
            <person name="Lindquist E."/>
            <person name="Daum C."/>
            <person name="Ramamoorthy G.K."/>
            <person name="Gryganskyi A."/>
            <person name="Culley D."/>
            <person name="Magnuson J.K."/>
            <person name="James T.Y."/>
            <person name="O'Malley M.A."/>
            <person name="Stajich J.E."/>
            <person name="Spatafora J.W."/>
            <person name="Visel A."/>
            <person name="Grigoriev I.V."/>
        </authorList>
    </citation>
    <scope>NUCLEOTIDE SEQUENCE [LARGE SCALE GENOMIC DNA]</scope>
    <source>
        <strain evidence="4 5">ATCC 12442</strain>
    </source>
</reference>
<organism evidence="4 5">
    <name type="scientific">Linderina pennispora</name>
    <dbReference type="NCBI Taxonomy" id="61395"/>
    <lineage>
        <taxon>Eukaryota</taxon>
        <taxon>Fungi</taxon>
        <taxon>Fungi incertae sedis</taxon>
        <taxon>Zoopagomycota</taxon>
        <taxon>Kickxellomycotina</taxon>
        <taxon>Kickxellomycetes</taxon>
        <taxon>Kickxellales</taxon>
        <taxon>Kickxellaceae</taxon>
        <taxon>Linderina</taxon>
    </lineage>
</organism>
<dbReference type="STRING" id="61395.A0A1Y1WFW8"/>
<proteinExistence type="predicted"/>
<evidence type="ECO:0000313" key="5">
    <source>
        <dbReference type="Proteomes" id="UP000193922"/>
    </source>
</evidence>
<evidence type="ECO:0000256" key="2">
    <source>
        <dbReference type="ARBA" id="ARBA00023242"/>
    </source>
</evidence>
<gene>
    <name evidence="4" type="ORF">DL89DRAFT_206279</name>
</gene>
<protein>
    <recommendedName>
        <fullName evidence="3">Chromo domain-containing protein</fullName>
    </recommendedName>
</protein>
<comment type="subcellular location">
    <subcellularLocation>
        <location evidence="1">Nucleus</location>
    </subcellularLocation>
</comment>
<dbReference type="InterPro" id="IPR051219">
    <property type="entry name" value="Heterochromatin_chromo-domain"/>
</dbReference>
<dbReference type="OrthoDB" id="2231705at2759"/>
<name>A0A1Y1WFW8_9FUNG</name>
<feature type="non-terminal residue" evidence="4">
    <location>
        <position position="230"/>
    </location>
</feature>
<dbReference type="InterPro" id="IPR000953">
    <property type="entry name" value="Chromo/chromo_shadow_dom"/>
</dbReference>
<dbReference type="GO" id="GO:0005634">
    <property type="term" value="C:nucleus"/>
    <property type="evidence" value="ECO:0007669"/>
    <property type="project" value="UniProtKB-SubCell"/>
</dbReference>
<keyword evidence="5" id="KW-1185">Reference proteome</keyword>
<dbReference type="InterPro" id="IPR023780">
    <property type="entry name" value="Chromo_domain"/>
</dbReference>
<dbReference type="InterPro" id="IPR016197">
    <property type="entry name" value="Chromo-like_dom_sf"/>
</dbReference>
<dbReference type="CDD" id="cd00024">
    <property type="entry name" value="CD_CSD"/>
    <property type="match status" value="1"/>
</dbReference>
<dbReference type="EMBL" id="MCFD01000003">
    <property type="protein sequence ID" value="ORX72382.1"/>
    <property type="molecule type" value="Genomic_DNA"/>
</dbReference>
<evidence type="ECO:0000256" key="1">
    <source>
        <dbReference type="ARBA" id="ARBA00004123"/>
    </source>
</evidence>
<dbReference type="RefSeq" id="XP_040745806.1">
    <property type="nucleotide sequence ID" value="XM_040884089.1"/>
</dbReference>
<feature type="non-terminal residue" evidence="4">
    <location>
        <position position="1"/>
    </location>
</feature>
<dbReference type="Gene3D" id="2.40.50.40">
    <property type="match status" value="1"/>
</dbReference>
<evidence type="ECO:0000313" key="4">
    <source>
        <dbReference type="EMBL" id="ORX72382.1"/>
    </source>
</evidence>
<evidence type="ECO:0000259" key="3">
    <source>
        <dbReference type="PROSITE" id="PS50013"/>
    </source>
</evidence>
<dbReference type="GeneID" id="63800737"/>
<dbReference type="Pfam" id="PF00385">
    <property type="entry name" value="Chromo"/>
    <property type="match status" value="1"/>
</dbReference>
<keyword evidence="2" id="KW-0539">Nucleus</keyword>
<sequence length="230" mass="26450">LVNGVMNQWDLFLPFAQYCINCNIVRRHQSAPFAVMFGRAPNSWEDHSEAVAAPASARRQQQRADFMKNVLFPAIENATKKVAEAYVQQHAKTHKIMYIPVGTYVMTIQHNRASKLDPANEGPYLVTAITRGGSYVLKDMEGQQLARNYTVSELHPISDEPLFEEASLEVDKILGHRVNKTGDHEYRVRWKSSSEADSWEPFENFDSPRLIREYWQKLDERQQAKSAPKR</sequence>
<dbReference type="SMART" id="SM00298">
    <property type="entry name" value="CHROMO"/>
    <property type="match status" value="1"/>
</dbReference>
<dbReference type="PROSITE" id="PS50013">
    <property type="entry name" value="CHROMO_2"/>
    <property type="match status" value="1"/>
</dbReference>